<dbReference type="Pfam" id="PF13181">
    <property type="entry name" value="TPR_8"/>
    <property type="match status" value="4"/>
</dbReference>
<evidence type="ECO:0000313" key="3">
    <source>
        <dbReference type="EMBL" id="MBL7525001.1"/>
    </source>
</evidence>
<dbReference type="Gene3D" id="3.40.50.150">
    <property type="entry name" value="Vaccinia Virus protein VP39"/>
    <property type="match status" value="1"/>
</dbReference>
<organism evidence="3 4">
    <name type="scientific">Legionella bononiensis</name>
    <dbReference type="NCBI Taxonomy" id="2793102"/>
    <lineage>
        <taxon>Bacteria</taxon>
        <taxon>Pseudomonadati</taxon>
        <taxon>Pseudomonadota</taxon>
        <taxon>Gammaproteobacteria</taxon>
        <taxon>Legionellales</taxon>
        <taxon>Legionellaceae</taxon>
        <taxon>Legionella</taxon>
    </lineage>
</organism>
<dbReference type="Pfam" id="PF13432">
    <property type="entry name" value="TPR_16"/>
    <property type="match status" value="1"/>
</dbReference>
<dbReference type="Pfam" id="PF08242">
    <property type="entry name" value="Methyltransf_12"/>
    <property type="match status" value="1"/>
</dbReference>
<keyword evidence="4" id="KW-1185">Reference proteome</keyword>
<feature type="repeat" description="TPR" evidence="1">
    <location>
        <begin position="175"/>
        <end position="208"/>
    </location>
</feature>
<dbReference type="SUPFAM" id="SSF48452">
    <property type="entry name" value="TPR-like"/>
    <property type="match status" value="2"/>
</dbReference>
<gene>
    <name evidence="3" type="ORF">I5282_00270</name>
</gene>
<dbReference type="SUPFAM" id="SSF53335">
    <property type="entry name" value="S-adenosyl-L-methionine-dependent methyltransferases"/>
    <property type="match status" value="1"/>
</dbReference>
<feature type="repeat" description="TPR" evidence="1">
    <location>
        <begin position="311"/>
        <end position="344"/>
    </location>
</feature>
<feature type="repeat" description="TPR" evidence="1">
    <location>
        <begin position="243"/>
        <end position="276"/>
    </location>
</feature>
<feature type="repeat" description="TPR" evidence="1">
    <location>
        <begin position="73"/>
        <end position="106"/>
    </location>
</feature>
<dbReference type="PROSITE" id="PS50293">
    <property type="entry name" value="TPR_REGION"/>
    <property type="match status" value="2"/>
</dbReference>
<dbReference type="InterPro" id="IPR011990">
    <property type="entry name" value="TPR-like_helical_dom_sf"/>
</dbReference>
<dbReference type="InterPro" id="IPR029063">
    <property type="entry name" value="SAM-dependent_MTases_sf"/>
</dbReference>
<feature type="domain" description="Methyltransferase type 12" evidence="2">
    <location>
        <begin position="410"/>
        <end position="500"/>
    </location>
</feature>
<dbReference type="PANTHER" id="PTHR12558">
    <property type="entry name" value="CELL DIVISION CYCLE 16,23,27"/>
    <property type="match status" value="1"/>
</dbReference>
<feature type="repeat" description="TPR" evidence="1">
    <location>
        <begin position="107"/>
        <end position="140"/>
    </location>
</feature>
<feature type="repeat" description="TPR" evidence="1">
    <location>
        <begin position="209"/>
        <end position="242"/>
    </location>
</feature>
<dbReference type="InterPro" id="IPR013217">
    <property type="entry name" value="Methyltransf_12"/>
</dbReference>
<dbReference type="SMART" id="SM00028">
    <property type="entry name" value="TPR"/>
    <property type="match status" value="10"/>
</dbReference>
<dbReference type="RefSeq" id="WP_203107247.1">
    <property type="nucleotide sequence ID" value="NZ_JADOBG010000001.1"/>
</dbReference>
<comment type="caution">
    <text evidence="3">The sequence shown here is derived from an EMBL/GenBank/DDBJ whole genome shotgun (WGS) entry which is preliminary data.</text>
</comment>
<dbReference type="PANTHER" id="PTHR12558:SF13">
    <property type="entry name" value="CELL DIVISION CYCLE PROTEIN 27 HOMOLOG"/>
    <property type="match status" value="1"/>
</dbReference>
<dbReference type="Proteomes" id="UP000809910">
    <property type="component" value="Unassembled WGS sequence"/>
</dbReference>
<keyword evidence="1" id="KW-0802">TPR repeat</keyword>
<dbReference type="Gene3D" id="1.25.40.10">
    <property type="entry name" value="Tetratricopeptide repeat domain"/>
    <property type="match status" value="5"/>
</dbReference>
<reference evidence="3 4" key="1">
    <citation type="submission" date="2020-12" db="EMBL/GenBank/DDBJ databases">
        <title>WGS of Legionella: environmental sample.</title>
        <authorList>
            <person name="Cristino S."/>
            <person name="Girolamini L."/>
            <person name="Salaris S."/>
            <person name="Pascale M.R."/>
            <person name="Mazzotta M."/>
            <person name="Orsini M."/>
            <person name="Grottola A."/>
        </authorList>
    </citation>
    <scope>NUCLEOTIDE SEQUENCE [LARGE SCALE GENOMIC DNA]</scope>
    <source>
        <strain evidence="3 4">30cs62</strain>
    </source>
</reference>
<evidence type="ECO:0000256" key="1">
    <source>
        <dbReference type="PROSITE-ProRule" id="PRU00339"/>
    </source>
</evidence>
<dbReference type="InterPro" id="IPR006597">
    <property type="entry name" value="Sel1-like"/>
</dbReference>
<evidence type="ECO:0000259" key="2">
    <source>
        <dbReference type="Pfam" id="PF08242"/>
    </source>
</evidence>
<dbReference type="SMART" id="SM00671">
    <property type="entry name" value="SEL1"/>
    <property type="match status" value="4"/>
</dbReference>
<proteinExistence type="predicted"/>
<feature type="repeat" description="TPR" evidence="1">
    <location>
        <begin position="277"/>
        <end position="310"/>
    </location>
</feature>
<sequence length="567" mass="64880">MNVELENLFAQAYKLQYEGQLPQAISLYEHILSRNSKHYDTLHFLGLTYAQLGDMDNAILYLLQAQEINSDDPALLNNLANAYKKSNQLDKAIQFYLKAIQLKPEYAQAHNNLATVYALQNNYQQALVHYGKAVNAEPDFSAAHFNLGLLLLQNNQLVAAKTQFNNVISLNPEHAEAYFYLGILYLEENMLTDAEHAFQKVLEQNHEHVQTLVNLGVIALKKDQNQIAVDYFTKALALDNEDIDARNNLAATFMHHDRFENALMHYDVLLKKEPNNIEYLYNSGVAQMALGHLNEAIIFFEQVLNLNNTHTPSLNNMAAIYLKMDMRETSREYLQRALTINPQDTISKHMLNALNGTTDADTTPEYAKNLFNNYALYYEHHMKDQLNYSLPQHIGRTIHELELLQVNNTLDIGCGTGLSGVVLREISKRLTGIDIAEKMLAHAKEKGIYDSLVHSEVIDFLNQNKQPYDLIVAADVLPYFGDLSTLFQLISHHLNAQGYFIFSTEISEQEPWTLQTSARFNHHPDYIKSLANECRFELIKKEKVPARLHNQHPLEVMLYVLQKNTTE</sequence>
<dbReference type="PROSITE" id="PS50005">
    <property type="entry name" value="TPR"/>
    <property type="match status" value="9"/>
</dbReference>
<dbReference type="InterPro" id="IPR019734">
    <property type="entry name" value="TPR_rpt"/>
</dbReference>
<dbReference type="Pfam" id="PF13414">
    <property type="entry name" value="TPR_11"/>
    <property type="match status" value="1"/>
</dbReference>
<protein>
    <submittedName>
        <fullName evidence="3">Tetratricopeptide repeat protein</fullName>
    </submittedName>
</protein>
<feature type="repeat" description="TPR" evidence="1">
    <location>
        <begin position="39"/>
        <end position="72"/>
    </location>
</feature>
<dbReference type="EMBL" id="JADWVN010000002">
    <property type="protein sequence ID" value="MBL7525001.1"/>
    <property type="molecule type" value="Genomic_DNA"/>
</dbReference>
<name>A0ABS1W6K9_9GAMM</name>
<evidence type="ECO:0000313" key="4">
    <source>
        <dbReference type="Proteomes" id="UP000809910"/>
    </source>
</evidence>
<accession>A0ABS1W6K9</accession>
<dbReference type="CDD" id="cd02440">
    <property type="entry name" value="AdoMet_MTases"/>
    <property type="match status" value="1"/>
</dbReference>
<feature type="repeat" description="TPR" evidence="1">
    <location>
        <begin position="141"/>
        <end position="174"/>
    </location>
</feature>